<organism evidence="2 3">
    <name type="scientific">Zobellia amurskyensis</name>
    <dbReference type="NCBI Taxonomy" id="248905"/>
    <lineage>
        <taxon>Bacteria</taxon>
        <taxon>Pseudomonadati</taxon>
        <taxon>Bacteroidota</taxon>
        <taxon>Flavobacteriia</taxon>
        <taxon>Flavobacteriales</taxon>
        <taxon>Flavobacteriaceae</taxon>
        <taxon>Zobellia</taxon>
    </lineage>
</organism>
<dbReference type="EMBL" id="RCNR01000034">
    <property type="protein sequence ID" value="MUH37199.1"/>
    <property type="molecule type" value="Genomic_DNA"/>
</dbReference>
<keyword evidence="1" id="KW-0732">Signal</keyword>
<name>A0A7X2ZVN1_9FLAO</name>
<evidence type="ECO:0000313" key="2">
    <source>
        <dbReference type="EMBL" id="MUH37199.1"/>
    </source>
</evidence>
<sequence length="110" mass="12570">MNITNNNNPTHKPLRTMKKSLLYLSAFLLALSTFVNCSVKDVVDDLSDTQKALDCARLIEDIDEKWDREDRDCDDIKSDVAKILDTCNDFISEEQKSQLEFYAANCDTTN</sequence>
<feature type="signal peptide" evidence="1">
    <location>
        <begin position="1"/>
        <end position="37"/>
    </location>
</feature>
<accession>A0A7X2ZVN1</accession>
<protein>
    <recommendedName>
        <fullName evidence="4">Lipoprotein</fullName>
    </recommendedName>
</protein>
<evidence type="ECO:0000313" key="3">
    <source>
        <dbReference type="Proteomes" id="UP000540519"/>
    </source>
</evidence>
<gene>
    <name evidence="2" type="ORF">D9O36_15210</name>
</gene>
<evidence type="ECO:0000256" key="1">
    <source>
        <dbReference type="SAM" id="SignalP"/>
    </source>
</evidence>
<dbReference type="Proteomes" id="UP000540519">
    <property type="component" value="Unassembled WGS sequence"/>
</dbReference>
<feature type="chain" id="PRO_5031273381" description="Lipoprotein" evidence="1">
    <location>
        <begin position="38"/>
        <end position="110"/>
    </location>
</feature>
<reference evidence="2 3" key="1">
    <citation type="journal article" date="2019" name="Mar. Drugs">
        <title>Comparative Genomics and CAZyme Genome Repertoires of Marine Zobellia amurskyensis KMM 3526(T) and Zobellia laminariae KMM 3676(T).</title>
        <authorList>
            <person name="Chernysheva N."/>
            <person name="Bystritskaya E."/>
            <person name="Stenkova A."/>
            <person name="Golovkin I."/>
            <person name="Nedashkovskaya O."/>
            <person name="Isaeva M."/>
        </authorList>
    </citation>
    <scope>NUCLEOTIDE SEQUENCE [LARGE SCALE GENOMIC DNA]</scope>
    <source>
        <strain evidence="2 3">KMM 3526</strain>
    </source>
</reference>
<keyword evidence="3" id="KW-1185">Reference proteome</keyword>
<proteinExistence type="predicted"/>
<evidence type="ECO:0008006" key="4">
    <source>
        <dbReference type="Google" id="ProtNLM"/>
    </source>
</evidence>
<dbReference type="AlphaFoldDB" id="A0A7X2ZVN1"/>
<comment type="caution">
    <text evidence="2">The sequence shown here is derived from an EMBL/GenBank/DDBJ whole genome shotgun (WGS) entry which is preliminary data.</text>
</comment>